<comment type="caution">
    <text evidence="1">The sequence shown here is derived from an EMBL/GenBank/DDBJ whole genome shotgun (WGS) entry which is preliminary data.</text>
</comment>
<organism evidence="1 2">
    <name type="scientific">Acinetobacter calcoaceticus</name>
    <dbReference type="NCBI Taxonomy" id="471"/>
    <lineage>
        <taxon>Bacteria</taxon>
        <taxon>Pseudomonadati</taxon>
        <taxon>Pseudomonadota</taxon>
        <taxon>Gammaproteobacteria</taxon>
        <taxon>Moraxellales</taxon>
        <taxon>Moraxellaceae</taxon>
        <taxon>Acinetobacter</taxon>
        <taxon>Acinetobacter calcoaceticus/baumannii complex</taxon>
    </lineage>
</organism>
<dbReference type="EMBL" id="SLVJ01000025">
    <property type="protein sequence ID" value="TCM62336.1"/>
    <property type="molecule type" value="Genomic_DNA"/>
</dbReference>
<dbReference type="OrthoDB" id="6696888at2"/>
<reference evidence="1 2" key="1">
    <citation type="submission" date="2019-03" db="EMBL/GenBank/DDBJ databases">
        <title>Genomic analyses of the natural microbiome of Caenorhabditis elegans.</title>
        <authorList>
            <person name="Samuel B."/>
        </authorList>
    </citation>
    <scope>NUCLEOTIDE SEQUENCE [LARGE SCALE GENOMIC DNA]</scope>
    <source>
        <strain evidence="1 2">JUb89</strain>
    </source>
</reference>
<dbReference type="Proteomes" id="UP000294963">
    <property type="component" value="Unassembled WGS sequence"/>
</dbReference>
<name>A0A4R1XGM3_ACICA</name>
<accession>A0A4R1XGM3</accession>
<evidence type="ECO:0008006" key="3">
    <source>
        <dbReference type="Google" id="ProtNLM"/>
    </source>
</evidence>
<evidence type="ECO:0000313" key="2">
    <source>
        <dbReference type="Proteomes" id="UP000294963"/>
    </source>
</evidence>
<gene>
    <name evidence="1" type="ORF">EC844_12564</name>
</gene>
<dbReference type="AlphaFoldDB" id="A0A4R1XGM3"/>
<sequence length="285" mass="32577">MSSLGVDVSNLLINEHPLMFSPTLAIELGTETAVFLQQLHFWLGVSQHEHDGKKWVFNNLDQCIEMVRGTIKKRTLERIISDLKKRKLITVAQLNTNKWKKTNYFTINYAELANVGNKYSSNADVPDTAKMADSIAPKWRTPYRQNGGFDPVIMAECLQKNTTEEYFRIINAVFAFVLKKAKTPNYELMFSEFWKVVPNKDGKKSAEAAFKKAIKKVSLEDLIVAYQANVKVCDQQNRFKKNPATWLNQECWNDESIQAAIKTLKNPAAQQAYSPQNFTADKGDW</sequence>
<keyword evidence="2" id="KW-1185">Reference proteome</keyword>
<evidence type="ECO:0000313" key="1">
    <source>
        <dbReference type="EMBL" id="TCM62336.1"/>
    </source>
</evidence>
<proteinExistence type="predicted"/>
<protein>
    <recommendedName>
        <fullName evidence="3">Replication protein</fullName>
    </recommendedName>
</protein>